<evidence type="ECO:0000259" key="1">
    <source>
        <dbReference type="Pfam" id="PF03781"/>
    </source>
</evidence>
<dbReference type="AlphaFoldDB" id="A0A0K8PB25"/>
<dbReference type="InterPro" id="IPR051043">
    <property type="entry name" value="Sulfatase_Mod_Factor_Kinase"/>
</dbReference>
<proteinExistence type="predicted"/>
<evidence type="ECO:0000313" key="3">
    <source>
        <dbReference type="EMBL" id="GAP39863.1"/>
    </source>
</evidence>
<gene>
    <name evidence="3" type="ORF">ATC1_12400</name>
</gene>
<dbReference type="SUPFAM" id="SSF52540">
    <property type="entry name" value="P-loop containing nucleoside triphosphate hydrolases"/>
    <property type="match status" value="1"/>
</dbReference>
<dbReference type="GO" id="GO:0120147">
    <property type="term" value="F:formylglycine-generating oxidase activity"/>
    <property type="evidence" value="ECO:0007669"/>
    <property type="project" value="TreeGrafter"/>
</dbReference>
<dbReference type="InterPro" id="IPR007111">
    <property type="entry name" value="NACHT_NTPase"/>
</dbReference>
<reference evidence="3" key="1">
    <citation type="journal article" date="2015" name="Genome Announc.">
        <title>Draft Genome Sequence of Anaerolineae Strain TC1, a Novel Isolate from a Methanogenic Wastewater Treatment System.</title>
        <authorList>
            <person name="Matsuura N."/>
            <person name="Tourlousse D.M."/>
            <person name="Sun L."/>
            <person name="Toyonaga M."/>
            <person name="Kuroda K."/>
            <person name="Ohashi A."/>
            <person name="Cruz R."/>
            <person name="Yamaguchi T."/>
            <person name="Sekiguchi Y."/>
        </authorList>
    </citation>
    <scope>NUCLEOTIDE SEQUENCE [LARGE SCALE GENOMIC DNA]</scope>
    <source>
        <strain evidence="3">TC1</strain>
    </source>
</reference>
<name>A0A0K8PB25_9CHLR</name>
<dbReference type="STRING" id="1678840.ATC1_12400"/>
<dbReference type="Pfam" id="PF05729">
    <property type="entry name" value="NACHT"/>
    <property type="match status" value="1"/>
</dbReference>
<dbReference type="InterPro" id="IPR016187">
    <property type="entry name" value="CTDL_fold"/>
</dbReference>
<dbReference type="Pfam" id="PF03781">
    <property type="entry name" value="FGE-sulfatase"/>
    <property type="match status" value="1"/>
</dbReference>
<dbReference type="PATRIC" id="fig|1678840.3.peg.977"/>
<dbReference type="PANTHER" id="PTHR23150:SF19">
    <property type="entry name" value="FORMYLGLYCINE-GENERATING ENZYME"/>
    <property type="match status" value="1"/>
</dbReference>
<dbReference type="PANTHER" id="PTHR23150">
    <property type="entry name" value="SULFATASE MODIFYING FACTOR 1, 2"/>
    <property type="match status" value="1"/>
</dbReference>
<dbReference type="InterPro" id="IPR027417">
    <property type="entry name" value="P-loop_NTPase"/>
</dbReference>
<evidence type="ECO:0000259" key="2">
    <source>
        <dbReference type="Pfam" id="PF05729"/>
    </source>
</evidence>
<organism evidence="3">
    <name type="scientific">Flexilinea flocculi</name>
    <dbReference type="NCBI Taxonomy" id="1678840"/>
    <lineage>
        <taxon>Bacteria</taxon>
        <taxon>Bacillati</taxon>
        <taxon>Chloroflexota</taxon>
        <taxon>Anaerolineae</taxon>
        <taxon>Anaerolineales</taxon>
        <taxon>Anaerolineaceae</taxon>
        <taxon>Flexilinea</taxon>
    </lineage>
</organism>
<keyword evidence="4" id="KW-1185">Reference proteome</keyword>
<dbReference type="InterPro" id="IPR005532">
    <property type="entry name" value="SUMF_dom"/>
</dbReference>
<dbReference type="RefSeq" id="WP_062278654.1">
    <property type="nucleotide sequence ID" value="NZ_DF968180.1"/>
</dbReference>
<dbReference type="Gene3D" id="3.40.50.300">
    <property type="entry name" value="P-loop containing nucleotide triphosphate hydrolases"/>
    <property type="match status" value="1"/>
</dbReference>
<evidence type="ECO:0000313" key="4">
    <source>
        <dbReference type="Proteomes" id="UP000053370"/>
    </source>
</evidence>
<feature type="domain" description="NACHT" evidence="2">
    <location>
        <begin position="71"/>
        <end position="231"/>
    </location>
</feature>
<dbReference type="Gene3D" id="3.90.1580.10">
    <property type="entry name" value="paralog of FGE (formylglycine-generating enzyme)"/>
    <property type="match status" value="1"/>
</dbReference>
<feature type="domain" description="Sulfatase-modifying factor enzyme-like" evidence="1">
    <location>
        <begin position="462"/>
        <end position="701"/>
    </location>
</feature>
<dbReference type="SUPFAM" id="SSF56436">
    <property type="entry name" value="C-type lectin-like"/>
    <property type="match status" value="1"/>
</dbReference>
<protein>
    <submittedName>
        <fullName evidence="3">Formylglycine-generating enzyme</fullName>
    </submittedName>
</protein>
<accession>A0A0K8PB25</accession>
<dbReference type="InterPro" id="IPR042095">
    <property type="entry name" value="SUMF_sf"/>
</dbReference>
<dbReference type="OrthoDB" id="9768004at2"/>
<dbReference type="EMBL" id="DF968180">
    <property type="protein sequence ID" value="GAP39863.1"/>
    <property type="molecule type" value="Genomic_DNA"/>
</dbReference>
<dbReference type="Proteomes" id="UP000053370">
    <property type="component" value="Unassembled WGS sequence"/>
</dbReference>
<sequence>MNSGYSLINKSQNKISLDSLTVFDEYVPILVTYTKEDAAINGLRVASSSDNGLEESHYFSALEVLSRDKQIILKAPSGMGKSFFLKMLARCMTGEVSGDKKFNVDRITESIERTETDSLPEKQNWDAGVLKPFIFELNIWAHNKDSIHNLPEEINEAQLVLIDGIDELQNEDWQWISTELQSFFEKNPETYAVIVGQNDMLDRLSPKLKGFKCYSIKPFTYSQKKRLFRNINPDLSCSEIENRLSEPVGSLGNLLEITQNLSWWIKIGKKPTTVQSFYSEVVRFLLQQENFDADQLKSSAYKKLCDQKIEINIVSKYHTILDHTILLEYFACQYCLGDDFSTHFNNLIGHNQNRAWSLSRILHLVISEQDPDKFQTLSSELCPSEDPSENNKSLSLSAILSANLLFEAFLNKMFIQDKSSKRIKDWLTAIITKGWLTPYDRITAGRLLSWMGDDRDFQEFAIIPENSFTMGDHILENNMPVHQVHLQSYKICKFPVVNKDYLLFVKETNREWNSPERDDPEKRNYPATSLTWFDAVAYCEWLTEKWRKEGVISSKEFVRLPTEAEWEYASRGSLDSSNNELLYSWGYGWKDNCCNSQELGLNEPCTVGIFPENCSQFGCLDMNGLVWEWNSTLWGNNPKKPDFPYPYNDKDGRENSKNAPNNIRRCMRGGSFGSAADHATSTYRGGLEPIGFWRGDGFRIVISEKQYHE</sequence>